<reference evidence="1 2" key="1">
    <citation type="journal article" date="2024" name="Plant Biotechnol. J.">
        <title>Dendrobium thyrsiflorum genome and its molecular insights into genes involved in important horticultural traits.</title>
        <authorList>
            <person name="Chen B."/>
            <person name="Wang J.Y."/>
            <person name="Zheng P.J."/>
            <person name="Li K.L."/>
            <person name="Liang Y.M."/>
            <person name="Chen X.F."/>
            <person name="Zhang C."/>
            <person name="Zhao X."/>
            <person name="He X."/>
            <person name="Zhang G.Q."/>
            <person name="Liu Z.J."/>
            <person name="Xu Q."/>
        </authorList>
    </citation>
    <scope>NUCLEOTIDE SEQUENCE [LARGE SCALE GENOMIC DNA]</scope>
    <source>
        <strain evidence="1">GZMU011</strain>
    </source>
</reference>
<comment type="caution">
    <text evidence="1">The sequence shown here is derived from an EMBL/GenBank/DDBJ whole genome shotgun (WGS) entry which is preliminary data.</text>
</comment>
<sequence>MINSVHNYLCCTNIPIYEGVLYRIRVGYRYTSDTASIFVGYDNDVAIGEPELEAMIFIEDDIDVQRQNTEEANPIIPSIE</sequence>
<name>A0ABD0VRL0_DENTH</name>
<proteinExistence type="predicted"/>
<dbReference type="EMBL" id="JANQDX010000002">
    <property type="protein sequence ID" value="KAL0927715.1"/>
    <property type="molecule type" value="Genomic_DNA"/>
</dbReference>
<dbReference type="Proteomes" id="UP001552299">
    <property type="component" value="Unassembled WGS sequence"/>
</dbReference>
<keyword evidence="2" id="KW-1185">Reference proteome</keyword>
<evidence type="ECO:0000313" key="1">
    <source>
        <dbReference type="EMBL" id="KAL0927715.1"/>
    </source>
</evidence>
<organism evidence="1 2">
    <name type="scientific">Dendrobium thyrsiflorum</name>
    <name type="common">Pinecone-like raceme dendrobium</name>
    <name type="synonym">Orchid</name>
    <dbReference type="NCBI Taxonomy" id="117978"/>
    <lineage>
        <taxon>Eukaryota</taxon>
        <taxon>Viridiplantae</taxon>
        <taxon>Streptophyta</taxon>
        <taxon>Embryophyta</taxon>
        <taxon>Tracheophyta</taxon>
        <taxon>Spermatophyta</taxon>
        <taxon>Magnoliopsida</taxon>
        <taxon>Liliopsida</taxon>
        <taxon>Asparagales</taxon>
        <taxon>Orchidaceae</taxon>
        <taxon>Epidendroideae</taxon>
        <taxon>Malaxideae</taxon>
        <taxon>Dendrobiinae</taxon>
        <taxon>Dendrobium</taxon>
    </lineage>
</organism>
<accession>A0ABD0VRL0</accession>
<evidence type="ECO:0000313" key="2">
    <source>
        <dbReference type="Proteomes" id="UP001552299"/>
    </source>
</evidence>
<protein>
    <submittedName>
        <fullName evidence="1">Uncharacterized protein</fullName>
    </submittedName>
</protein>
<gene>
    <name evidence="1" type="ORF">M5K25_001916</name>
</gene>
<dbReference type="AlphaFoldDB" id="A0ABD0VRL0"/>